<dbReference type="InterPro" id="IPR006311">
    <property type="entry name" value="TAT_signal"/>
</dbReference>
<evidence type="ECO:0000256" key="1">
    <source>
        <dbReference type="ARBA" id="ARBA00001974"/>
    </source>
</evidence>
<dbReference type="Proteomes" id="UP000809587">
    <property type="component" value="Unassembled WGS sequence"/>
</dbReference>
<dbReference type="InterPro" id="IPR050703">
    <property type="entry name" value="Flavin_MAO"/>
</dbReference>
<dbReference type="Pfam" id="PF01593">
    <property type="entry name" value="Amino_oxidase"/>
    <property type="match status" value="1"/>
</dbReference>
<comment type="cofactor">
    <cofactor evidence="1">
        <name>FAD</name>
        <dbReference type="ChEBI" id="CHEBI:57692"/>
    </cofactor>
</comment>
<dbReference type="SUPFAM" id="SSF51905">
    <property type="entry name" value="FAD/NAD(P)-binding domain"/>
    <property type="match status" value="1"/>
</dbReference>
<dbReference type="InterPro" id="IPR001613">
    <property type="entry name" value="Flavin_amine_oxidase"/>
</dbReference>
<reference evidence="5 6" key="1">
    <citation type="submission" date="2021-02" db="EMBL/GenBank/DDBJ databases">
        <authorList>
            <person name="Lee D.-H."/>
        </authorList>
    </citation>
    <scope>NUCLEOTIDE SEQUENCE [LARGE SCALE GENOMIC DNA]</scope>
    <source>
        <strain evidence="5 6">MMS20-R2-29</strain>
    </source>
</reference>
<dbReference type="PRINTS" id="PR00757">
    <property type="entry name" value="AMINEOXDASEF"/>
</dbReference>
<comment type="similarity">
    <text evidence="2">Belongs to the flavin monoamine oxidase family.</text>
</comment>
<keyword evidence="3" id="KW-0560">Oxidoreductase</keyword>
<dbReference type="PANTHER" id="PTHR43563">
    <property type="entry name" value="AMINE OXIDASE"/>
    <property type="match status" value="1"/>
</dbReference>
<organism evidence="5 6">
    <name type="scientific">Micromonospora humidisoli</name>
    <dbReference type="NCBI Taxonomy" id="2807622"/>
    <lineage>
        <taxon>Bacteria</taxon>
        <taxon>Bacillati</taxon>
        <taxon>Actinomycetota</taxon>
        <taxon>Actinomycetes</taxon>
        <taxon>Micromonosporales</taxon>
        <taxon>Micromonosporaceae</taxon>
        <taxon>Micromonospora</taxon>
    </lineage>
</organism>
<feature type="domain" description="Amine oxidase" evidence="4">
    <location>
        <begin position="55"/>
        <end position="469"/>
    </location>
</feature>
<comment type="caution">
    <text evidence="5">The sequence shown here is derived from an EMBL/GenBank/DDBJ whole genome shotgun (WGS) entry which is preliminary data.</text>
</comment>
<evidence type="ECO:0000313" key="5">
    <source>
        <dbReference type="EMBL" id="MBM7086283.1"/>
    </source>
</evidence>
<dbReference type="Gene3D" id="3.90.660.10">
    <property type="match status" value="1"/>
</dbReference>
<dbReference type="PANTHER" id="PTHR43563:SF14">
    <property type="entry name" value="AMINE OXIDASE"/>
    <property type="match status" value="1"/>
</dbReference>
<keyword evidence="6" id="KW-1185">Reference proteome</keyword>
<dbReference type="PROSITE" id="PS51318">
    <property type="entry name" value="TAT"/>
    <property type="match status" value="1"/>
</dbReference>
<evidence type="ECO:0000259" key="4">
    <source>
        <dbReference type="Pfam" id="PF01593"/>
    </source>
</evidence>
<evidence type="ECO:0000256" key="2">
    <source>
        <dbReference type="ARBA" id="ARBA00005995"/>
    </source>
</evidence>
<name>A0ABS2JKG2_9ACTN</name>
<dbReference type="InterPro" id="IPR036188">
    <property type="entry name" value="FAD/NAD-bd_sf"/>
</dbReference>
<protein>
    <submittedName>
        <fullName evidence="5">FAD-dependent oxidoreductase</fullName>
    </submittedName>
</protein>
<evidence type="ECO:0000313" key="6">
    <source>
        <dbReference type="Proteomes" id="UP000809587"/>
    </source>
</evidence>
<proteinExistence type="inferred from homology"/>
<dbReference type="RefSeq" id="WP_204961475.1">
    <property type="nucleotide sequence ID" value="NZ_JAFEUO010000009.1"/>
</dbReference>
<dbReference type="Gene3D" id="3.50.50.60">
    <property type="entry name" value="FAD/NAD(P)-binding domain"/>
    <property type="match status" value="1"/>
</dbReference>
<accession>A0ABS2JKG2</accession>
<dbReference type="EMBL" id="JAFEUO010000009">
    <property type="protein sequence ID" value="MBM7086283.1"/>
    <property type="molecule type" value="Genomic_DNA"/>
</dbReference>
<dbReference type="Gene3D" id="1.10.405.10">
    <property type="entry name" value="Guanine Nucleotide Dissociation Inhibitor, domain 1"/>
    <property type="match status" value="1"/>
</dbReference>
<evidence type="ECO:0000256" key="3">
    <source>
        <dbReference type="ARBA" id="ARBA00023002"/>
    </source>
</evidence>
<dbReference type="InterPro" id="IPR002937">
    <property type="entry name" value="Amino_oxidase"/>
</dbReference>
<sequence length="472" mass="48582">MQGTRSTGSGNSRRTFLKGAGAALLGAATGLPVAARATAGSPRTVTDAIIIGAGFAGITAARDLKEAGLSSVILEARGRIGGRTWSSTFAGAPIELGGEAIDPKQPHVWAEAARYGIGTTSDGSIDSFVMPQGNGFVILPPAQASAQLSALFTPFFNGAASLFPNAFNPFAGAGTALTTADQWSMRTRLNQLGYSPADEAWINGTTAGLSGGSSSRGAYTMLAQSWVLAGNSYQGYVSINTYGLQGGTIALLNAMLADSQATLKLNSPVLAVIRNGSTVSVFTSTGQEYVAPRVIVAVPVNLWKTIAFAPLLPSAYLSVSLAGIGVPKSKKIFMRISGGAAGSFIAHPPEGFPISTTVPHTELPDGTRIVFCFSTDSSVSGTSVSQMQSLMQQLSPGVQVLATTAQNWGTDPYSLGGWSCRQPGQLTGPYQSIQQPQGRIAFAGSDIANGWSGYIDGAVESGKRAAQQALAM</sequence>
<gene>
    <name evidence="5" type="ORF">JQN84_27525</name>
</gene>